<dbReference type="GO" id="GO:0004896">
    <property type="term" value="F:cytokine receptor activity"/>
    <property type="evidence" value="ECO:0007669"/>
    <property type="project" value="TreeGrafter"/>
</dbReference>
<protein>
    <submittedName>
        <fullName evidence="12">Uncharacterized protein</fullName>
    </submittedName>
</protein>
<evidence type="ECO:0000256" key="1">
    <source>
        <dbReference type="ARBA" id="ARBA00004479"/>
    </source>
</evidence>
<keyword evidence="9" id="KW-0732">Signal</keyword>
<feature type="region of interest" description="Disordered" evidence="7">
    <location>
        <begin position="856"/>
        <end position="883"/>
    </location>
</feature>
<keyword evidence="2 8" id="KW-0812">Transmembrane</keyword>
<evidence type="ECO:0000256" key="2">
    <source>
        <dbReference type="ARBA" id="ARBA00022692"/>
    </source>
</evidence>
<evidence type="ECO:0000256" key="7">
    <source>
        <dbReference type="SAM" id="MobiDB-lite"/>
    </source>
</evidence>
<keyword evidence="6" id="KW-0325">Glycoprotein</keyword>
<sequence>MKQQSGVVLRTAWFFVVGLGIHFQETHGECFSYLKENIGSLNPDNFTYVQEGSPLHLECTLDSGYAANHSLTAADIFWEDPHFGRLSAEADKRVGMSVVSKYTAALDVSNVTALDDGNYKCVVMVDGVHTRVCSIEVPVSGPPKKYLDFGCESNNLMSMICSWKRPPDDYARLAQTKYTLKYSVLGEPGVQFDCPRLVVDRYGPYRCEWSTFVMKNRPMTLEYTHLITINGTNSFGSQTWTEVVDPRQIVRPAAPIGLTVTTVDSKSCSIKWEAVNLRGNLDMIIEIDVAKVETTKGGAVTPSDASVWRPIAVDLILDGTIRNLDAYANYLVRMRIKPKSSGFWSNYSTTACTTTPDVPSGSVGLINGSYEEVGYGEQRSVIVYWQGIPGHFRNGPGFGYRLIAHTDGGEQRDLGDTEFANYQIAAPAQSTLYVDVIPFNAIGKGQAERIIIPAARDQPLLIDRAWVVRYQSDGRYEVSWQANQPADFFDVFWCPTSLHNHLAKCTYEMHNVTVDGQVYALNLTLDGKSQYRFAVAGRRGDLMSGMHWIARHCSATDLHARLEGLVAVAQDNATIDLSWDTPCQHRFLPISGYRVFYYRCDTTSRKECYITDGLEPAAVAPKNYIDVTNGNRLTVTELRPQSRYCFLLTVLDDVNSTSPLVHKVEQCIRTSAVATPLPLGAILSGSIAASVVVVVVAFIVWRLVKRMRNSFKEIQKQSRAINIPPSSLFDGKYGDQSYTGGMDDSQGHYTRIDCDVGSKAYTHQISKISSSGHGSISGSDPASRVSDDAAADGKDATAGSLLIPVDVETLQKHQNLTCSSADVKLSLENENLALEGQNSSPSVRRSFRTRSFGSAEKLHVLPPDPARVPLLSESGGSGHSSGGISSGYVAAVNLQPSSGQSGSGSSRGANITGDTGYTSHPSLGSSSCSSHQQSGGSDNSKHHSTASSGFGESDSPLQHRRKTELRPLVLKGSQDSSLDSYLGERDGDTSSGLDSTPDSPAITSTTTKLRGATTGPEKAFTMPAGGGYVAWP</sequence>
<feature type="compositionally biased region" description="Low complexity" evidence="7">
    <location>
        <begin position="897"/>
        <end position="908"/>
    </location>
</feature>
<dbReference type="SMART" id="SM00409">
    <property type="entry name" value="IG"/>
    <property type="match status" value="1"/>
</dbReference>
<evidence type="ECO:0000256" key="8">
    <source>
        <dbReference type="SAM" id="Phobius"/>
    </source>
</evidence>
<dbReference type="Proteomes" id="UP000192578">
    <property type="component" value="Unassembled WGS sequence"/>
</dbReference>
<dbReference type="InterPro" id="IPR036179">
    <property type="entry name" value="Ig-like_dom_sf"/>
</dbReference>
<feature type="region of interest" description="Disordered" evidence="7">
    <location>
        <begin position="895"/>
        <end position="1032"/>
    </location>
</feature>
<dbReference type="InterPro" id="IPR003961">
    <property type="entry name" value="FN3_dom"/>
</dbReference>
<dbReference type="SUPFAM" id="SSF49265">
    <property type="entry name" value="Fibronectin type III"/>
    <property type="match status" value="3"/>
</dbReference>
<dbReference type="OrthoDB" id="6381660at2759"/>
<feature type="compositionally biased region" description="Low complexity" evidence="7">
    <location>
        <begin position="919"/>
        <end position="937"/>
    </location>
</feature>
<dbReference type="InterPro" id="IPR013783">
    <property type="entry name" value="Ig-like_fold"/>
</dbReference>
<feature type="domain" description="Fibronectin type-III" evidence="11">
    <location>
        <begin position="561"/>
        <end position="673"/>
    </location>
</feature>
<organism evidence="12 13">
    <name type="scientific">Hypsibius exemplaris</name>
    <name type="common">Freshwater tardigrade</name>
    <dbReference type="NCBI Taxonomy" id="2072580"/>
    <lineage>
        <taxon>Eukaryota</taxon>
        <taxon>Metazoa</taxon>
        <taxon>Ecdysozoa</taxon>
        <taxon>Tardigrada</taxon>
        <taxon>Eutardigrada</taxon>
        <taxon>Parachela</taxon>
        <taxon>Hypsibioidea</taxon>
        <taxon>Hypsibiidae</taxon>
        <taxon>Hypsibius</taxon>
    </lineage>
</organism>
<dbReference type="InterPro" id="IPR007110">
    <property type="entry name" value="Ig-like_dom"/>
</dbReference>
<reference evidence="13" key="1">
    <citation type="submission" date="2017-01" db="EMBL/GenBank/DDBJ databases">
        <title>Comparative genomics of anhydrobiosis in the tardigrade Hypsibius dujardini.</title>
        <authorList>
            <person name="Yoshida Y."/>
            <person name="Koutsovoulos G."/>
            <person name="Laetsch D."/>
            <person name="Stevens L."/>
            <person name="Kumar S."/>
            <person name="Horikawa D."/>
            <person name="Ishino K."/>
            <person name="Komine S."/>
            <person name="Tomita M."/>
            <person name="Blaxter M."/>
            <person name="Arakawa K."/>
        </authorList>
    </citation>
    <scope>NUCLEOTIDE SEQUENCE [LARGE SCALE GENOMIC DNA]</scope>
    <source>
        <strain evidence="13">Z151</strain>
    </source>
</reference>
<dbReference type="PANTHER" id="PTHR23037:SF46">
    <property type="entry name" value="INTERLEUKIN 5 RECEPTOR SUBUNIT ALPHA"/>
    <property type="match status" value="1"/>
</dbReference>
<dbReference type="PANTHER" id="PTHR23037">
    <property type="entry name" value="CYTOKINE RECEPTOR"/>
    <property type="match status" value="1"/>
</dbReference>
<dbReference type="SUPFAM" id="SSF48726">
    <property type="entry name" value="Immunoglobulin"/>
    <property type="match status" value="1"/>
</dbReference>
<dbReference type="EMBL" id="MTYJ01000106">
    <property type="protein sequence ID" value="OQV14311.1"/>
    <property type="molecule type" value="Genomic_DNA"/>
</dbReference>
<dbReference type="SMART" id="SM00060">
    <property type="entry name" value="FN3"/>
    <property type="match status" value="2"/>
</dbReference>
<evidence type="ECO:0000313" key="13">
    <source>
        <dbReference type="Proteomes" id="UP000192578"/>
    </source>
</evidence>
<feature type="chain" id="PRO_5013388846" evidence="9">
    <location>
        <begin position="29"/>
        <end position="1032"/>
    </location>
</feature>
<keyword evidence="5" id="KW-0675">Receptor</keyword>
<dbReference type="PROSITE" id="PS50853">
    <property type="entry name" value="FN3"/>
    <property type="match status" value="1"/>
</dbReference>
<feature type="transmembrane region" description="Helical" evidence="8">
    <location>
        <begin position="677"/>
        <end position="704"/>
    </location>
</feature>
<feature type="signal peptide" evidence="9">
    <location>
        <begin position="1"/>
        <end position="28"/>
    </location>
</feature>
<accession>A0A1W0WGI6</accession>
<feature type="region of interest" description="Disordered" evidence="7">
    <location>
        <begin position="768"/>
        <end position="791"/>
    </location>
</feature>
<evidence type="ECO:0000313" key="12">
    <source>
        <dbReference type="EMBL" id="OQV14311.1"/>
    </source>
</evidence>
<evidence type="ECO:0000256" key="9">
    <source>
        <dbReference type="SAM" id="SignalP"/>
    </source>
</evidence>
<keyword evidence="4 8" id="KW-0472">Membrane</keyword>
<dbReference type="GO" id="GO:0009897">
    <property type="term" value="C:external side of plasma membrane"/>
    <property type="evidence" value="ECO:0007669"/>
    <property type="project" value="TreeGrafter"/>
</dbReference>
<keyword evidence="3 8" id="KW-1133">Transmembrane helix</keyword>
<evidence type="ECO:0000256" key="6">
    <source>
        <dbReference type="ARBA" id="ARBA00023180"/>
    </source>
</evidence>
<evidence type="ECO:0000256" key="4">
    <source>
        <dbReference type="ARBA" id="ARBA00023136"/>
    </source>
</evidence>
<dbReference type="CDD" id="cd00063">
    <property type="entry name" value="FN3"/>
    <property type="match status" value="2"/>
</dbReference>
<keyword evidence="13" id="KW-1185">Reference proteome</keyword>
<comment type="caution">
    <text evidence="12">The sequence shown here is derived from an EMBL/GenBank/DDBJ whole genome shotgun (WGS) entry which is preliminary data.</text>
</comment>
<gene>
    <name evidence="12" type="ORF">BV898_11430</name>
</gene>
<name>A0A1W0WGI6_HYPEX</name>
<dbReference type="AlphaFoldDB" id="A0A1W0WGI6"/>
<feature type="compositionally biased region" description="Polar residues" evidence="7">
    <location>
        <begin position="989"/>
        <end position="1008"/>
    </location>
</feature>
<dbReference type="PROSITE" id="PS50835">
    <property type="entry name" value="IG_LIKE"/>
    <property type="match status" value="1"/>
</dbReference>
<proteinExistence type="predicted"/>
<evidence type="ECO:0000256" key="5">
    <source>
        <dbReference type="ARBA" id="ARBA00023170"/>
    </source>
</evidence>
<dbReference type="InterPro" id="IPR003599">
    <property type="entry name" value="Ig_sub"/>
</dbReference>
<dbReference type="Gene3D" id="2.60.40.10">
    <property type="entry name" value="Immunoglobulins"/>
    <property type="match status" value="4"/>
</dbReference>
<evidence type="ECO:0000259" key="11">
    <source>
        <dbReference type="PROSITE" id="PS50853"/>
    </source>
</evidence>
<feature type="compositionally biased region" description="Low complexity" evidence="7">
    <location>
        <begin position="768"/>
        <end position="779"/>
    </location>
</feature>
<evidence type="ECO:0000259" key="10">
    <source>
        <dbReference type="PROSITE" id="PS50835"/>
    </source>
</evidence>
<dbReference type="InterPro" id="IPR036116">
    <property type="entry name" value="FN3_sf"/>
</dbReference>
<feature type="domain" description="Ig-like" evidence="10">
    <location>
        <begin position="49"/>
        <end position="123"/>
    </location>
</feature>
<evidence type="ECO:0000256" key="3">
    <source>
        <dbReference type="ARBA" id="ARBA00022989"/>
    </source>
</evidence>
<comment type="subcellular location">
    <subcellularLocation>
        <location evidence="1">Membrane</location>
        <topology evidence="1">Single-pass type I membrane protein</topology>
    </subcellularLocation>
</comment>